<keyword evidence="2" id="KW-1185">Reference proteome</keyword>
<dbReference type="InterPro" id="IPR011051">
    <property type="entry name" value="RmlC_Cupin_sf"/>
</dbReference>
<proteinExistence type="predicted"/>
<reference evidence="1 2" key="1">
    <citation type="submission" date="2021-12" db="EMBL/GenBank/DDBJ databases">
        <title>Discovery of the Pendulisporaceae a myxobacterial family with distinct sporulation behavior and unique specialized metabolism.</title>
        <authorList>
            <person name="Garcia R."/>
            <person name="Popoff A."/>
            <person name="Bader C.D."/>
            <person name="Loehr J."/>
            <person name="Walesch S."/>
            <person name="Walt C."/>
            <person name="Boldt J."/>
            <person name="Bunk B."/>
            <person name="Haeckl F.J.F.P.J."/>
            <person name="Gunesch A.P."/>
            <person name="Birkelbach J."/>
            <person name="Nuebel U."/>
            <person name="Pietschmann T."/>
            <person name="Bach T."/>
            <person name="Mueller R."/>
        </authorList>
    </citation>
    <scope>NUCLEOTIDE SEQUENCE [LARGE SCALE GENOMIC DNA]</scope>
    <source>
        <strain evidence="1 2">MSr11954</strain>
    </source>
</reference>
<name>A0ABZ2LRS5_9BACT</name>
<protein>
    <submittedName>
        <fullName evidence="1">Uncharacterized protein</fullName>
    </submittedName>
</protein>
<evidence type="ECO:0000313" key="2">
    <source>
        <dbReference type="Proteomes" id="UP001370348"/>
    </source>
</evidence>
<organism evidence="1 2">
    <name type="scientific">Pendulispora albinea</name>
    <dbReference type="NCBI Taxonomy" id="2741071"/>
    <lineage>
        <taxon>Bacteria</taxon>
        <taxon>Pseudomonadati</taxon>
        <taxon>Myxococcota</taxon>
        <taxon>Myxococcia</taxon>
        <taxon>Myxococcales</taxon>
        <taxon>Sorangiineae</taxon>
        <taxon>Pendulisporaceae</taxon>
        <taxon>Pendulispora</taxon>
    </lineage>
</organism>
<dbReference type="EMBL" id="CP089984">
    <property type="protein sequence ID" value="WXB11861.1"/>
    <property type="molecule type" value="Genomic_DNA"/>
</dbReference>
<dbReference type="Gene3D" id="2.60.120.10">
    <property type="entry name" value="Jelly Rolls"/>
    <property type="match status" value="1"/>
</dbReference>
<dbReference type="SUPFAM" id="SSF51182">
    <property type="entry name" value="RmlC-like cupins"/>
    <property type="match status" value="1"/>
</dbReference>
<dbReference type="RefSeq" id="WP_394821478.1">
    <property type="nucleotide sequence ID" value="NZ_CP089984.1"/>
</dbReference>
<gene>
    <name evidence="1" type="ORF">LZC94_28885</name>
</gene>
<dbReference type="InterPro" id="IPR014710">
    <property type="entry name" value="RmlC-like_jellyroll"/>
</dbReference>
<sequence>MPNFFDELGALVEATWVRANAKEADFPKICTDILARRPPSEDVGIDDVIRLGFGSERLVRQIDADSDFGQPAITLFANGLFYISVLFWMDATTGIHEHGFNGAFHVLHGHSLHTTFSFEDQHIVNEHMKLGRLRENTPEVLNRGATREILPLGGTIHSLFHLGHPSATVVVRTYRSSVARPQYTYWRPGIACHEDYDRKELTLRRAMMTLIYRTSPGNLFDYVQRWMAGTDFVSAFLGLQHCLSLVSAEEGDELIERVRRNHEQIATLARDVTENFRRELFITRRRQVVTDPELRFFLAVLLNVRGSKDAKRIVSQQFPGAEPVDRMIEWTRALGKLPPMDAGEDSALGVQVDDLLLGVLRGLLTGAPDGDVIGNAERSLGRRISERDRSDLRALCGALRGSELFRYVLS</sequence>
<evidence type="ECO:0000313" key="1">
    <source>
        <dbReference type="EMBL" id="WXB11861.1"/>
    </source>
</evidence>
<accession>A0ABZ2LRS5</accession>
<dbReference type="Proteomes" id="UP001370348">
    <property type="component" value="Chromosome"/>
</dbReference>